<accession>A0A376BYG2</accession>
<evidence type="ECO:0000256" key="2">
    <source>
        <dbReference type="ARBA" id="ARBA00023125"/>
    </source>
</evidence>
<comment type="similarity">
    <text evidence="1">Belongs to the 'phage' integrase family.</text>
</comment>
<dbReference type="GO" id="GO:0003677">
    <property type="term" value="F:DNA binding"/>
    <property type="evidence" value="ECO:0007669"/>
    <property type="project" value="UniProtKB-KW"/>
</dbReference>
<keyword evidence="3" id="KW-0233">DNA recombination</keyword>
<dbReference type="InterPro" id="IPR013762">
    <property type="entry name" value="Integrase-like_cat_sf"/>
</dbReference>
<name>A0A376BYG2_9FLAO</name>
<dbReference type="InterPro" id="IPR011010">
    <property type="entry name" value="DNA_brk_join_enz"/>
</dbReference>
<protein>
    <submittedName>
        <fullName evidence="5">Tyrosine recombinase XerD</fullName>
    </submittedName>
</protein>
<dbReference type="GO" id="GO:0015074">
    <property type="term" value="P:DNA integration"/>
    <property type="evidence" value="ECO:0007669"/>
    <property type="project" value="InterPro"/>
</dbReference>
<dbReference type="PANTHER" id="PTHR30349:SF64">
    <property type="entry name" value="PROPHAGE INTEGRASE INTD-RELATED"/>
    <property type="match status" value="1"/>
</dbReference>
<dbReference type="CDD" id="cd01185">
    <property type="entry name" value="INTN1_C_like"/>
    <property type="match status" value="1"/>
</dbReference>
<dbReference type="Gene3D" id="1.10.150.130">
    <property type="match status" value="1"/>
</dbReference>
<dbReference type="PROSITE" id="PS51898">
    <property type="entry name" value="TYR_RECOMBINASE"/>
    <property type="match status" value="1"/>
</dbReference>
<dbReference type="InterPro" id="IPR002104">
    <property type="entry name" value="Integrase_catalytic"/>
</dbReference>
<evidence type="ECO:0000256" key="3">
    <source>
        <dbReference type="ARBA" id="ARBA00023172"/>
    </source>
</evidence>
<dbReference type="Pfam" id="PF17293">
    <property type="entry name" value="Arm-DNA-bind_5"/>
    <property type="match status" value="1"/>
</dbReference>
<dbReference type="Pfam" id="PF00589">
    <property type="entry name" value="Phage_integrase"/>
    <property type="match status" value="1"/>
</dbReference>
<reference evidence="5 6" key="1">
    <citation type="submission" date="2018-06" db="EMBL/GenBank/DDBJ databases">
        <authorList>
            <consortium name="Pathogen Informatics"/>
            <person name="Doyle S."/>
        </authorList>
    </citation>
    <scope>NUCLEOTIDE SEQUENCE [LARGE SCALE GENOMIC DNA]</scope>
    <source>
        <strain evidence="5 6">NCTC11661</strain>
    </source>
</reference>
<evidence type="ECO:0000256" key="1">
    <source>
        <dbReference type="ARBA" id="ARBA00008857"/>
    </source>
</evidence>
<sequence>MIQNLPIIHHQAVSKSFFTAMNIKFYVREYINKEGKSQVYMSITSQGKRKRVPVDIYVNPINWDDTKQRVKNKTENAETINLLLDQMSARISDIRIHYRLSNLHLSIDKLLEELKSKTPNYDFLAFMQNYLDNCVMKAGSYKKNISEINKLREFKSFIPFSDITLQFVDKYKAWLSNVKKNAPTTIAFSIKTMLKYIRVAKKYGIFVNIDPDMVKAGSTKGNRVNLNIQEVNRLKSYYQSEFIKPSHKLALGYFLFSCYTSLRISDIKSLSREDVMGDFVYFTIKKTNKIHTIPLNKSAKSIVENHPQLFISWRTEQKMNEVLKDIAAVCGIRKKIHFHVARHSFATNFLRKGGKVEDLQVIMGHSDLKTTMVYVHMIKSESVTSIYLLDD</sequence>
<evidence type="ECO:0000259" key="4">
    <source>
        <dbReference type="PROSITE" id="PS51898"/>
    </source>
</evidence>
<dbReference type="EMBL" id="UFTJ01000001">
    <property type="protein sequence ID" value="SSZ46514.1"/>
    <property type="molecule type" value="Genomic_DNA"/>
</dbReference>
<dbReference type="InterPro" id="IPR025269">
    <property type="entry name" value="SAM-like_dom"/>
</dbReference>
<proteinExistence type="inferred from homology"/>
<dbReference type="Proteomes" id="UP000255515">
    <property type="component" value="Unassembled WGS sequence"/>
</dbReference>
<dbReference type="InterPro" id="IPR050090">
    <property type="entry name" value="Tyrosine_recombinase_XerCD"/>
</dbReference>
<dbReference type="GO" id="GO:0006310">
    <property type="term" value="P:DNA recombination"/>
    <property type="evidence" value="ECO:0007669"/>
    <property type="project" value="UniProtKB-KW"/>
</dbReference>
<gene>
    <name evidence="5" type="primary">xerD_1</name>
    <name evidence="5" type="ORF">NCTC11661_00157</name>
</gene>
<dbReference type="RefSeq" id="WP_002687364.1">
    <property type="nucleotide sequence ID" value="NZ_UFTJ01000001.1"/>
</dbReference>
<dbReference type="Pfam" id="PF13102">
    <property type="entry name" value="Phage_int_SAM_5"/>
    <property type="match status" value="1"/>
</dbReference>
<dbReference type="InterPro" id="IPR010998">
    <property type="entry name" value="Integrase_recombinase_N"/>
</dbReference>
<dbReference type="AlphaFoldDB" id="A0A376BYG2"/>
<keyword evidence="2" id="KW-0238">DNA-binding</keyword>
<evidence type="ECO:0000313" key="5">
    <source>
        <dbReference type="EMBL" id="SSZ46514.1"/>
    </source>
</evidence>
<dbReference type="PANTHER" id="PTHR30349">
    <property type="entry name" value="PHAGE INTEGRASE-RELATED"/>
    <property type="match status" value="1"/>
</dbReference>
<evidence type="ECO:0000313" key="6">
    <source>
        <dbReference type="Proteomes" id="UP000255515"/>
    </source>
</evidence>
<organism evidence="5 6">
    <name type="scientific">Bergeyella zoohelcum</name>
    <dbReference type="NCBI Taxonomy" id="1015"/>
    <lineage>
        <taxon>Bacteria</taxon>
        <taxon>Pseudomonadati</taxon>
        <taxon>Bacteroidota</taxon>
        <taxon>Flavobacteriia</taxon>
        <taxon>Flavobacteriales</taxon>
        <taxon>Weeksellaceae</taxon>
        <taxon>Bergeyella</taxon>
    </lineage>
</organism>
<dbReference type="Gene3D" id="1.10.443.10">
    <property type="entry name" value="Intergrase catalytic core"/>
    <property type="match status" value="1"/>
</dbReference>
<feature type="domain" description="Tyr recombinase" evidence="4">
    <location>
        <begin position="221"/>
        <end position="388"/>
    </location>
</feature>
<dbReference type="InterPro" id="IPR035386">
    <property type="entry name" value="Arm-DNA-bind_5"/>
</dbReference>
<dbReference type="SUPFAM" id="SSF56349">
    <property type="entry name" value="DNA breaking-rejoining enzymes"/>
    <property type="match status" value="1"/>
</dbReference>